<keyword evidence="2" id="KW-1185">Reference proteome</keyword>
<sequence length="365" mass="41210">MKYKCTKIIILAVIFAPICVCGLASKANLTQLPKRKIFKIVSQGSRVVIEKGDPGTEDNKYGFEGGRVVRIGKEYHLITAERAGEPKIVKMRLAHWKSRDGISWERVSTLYESSGEFEGKDPRAALWGPMPVFEKSENRWYLVYVAYRAKPNDETGWYLNHEGKIWLAKSQKKGRSGIDGPYEDIGIILQPDENSGPWEGLQGTDSFFPYKIGDTWYAFYGSAQTQAERNMDYPKWCVGLAKADSLKGPWKRMSERNPIKLDPHFAENPVVTRLKDGRYVAMVDGGGGGFKYSVSDDGLHWSRAVKLPLEKHGKKWWSAMRTPLCLIPEGDGIYTVFHTAYTSSEFANVGMAKLKLIEEEIVPVK</sequence>
<dbReference type="OrthoDB" id="839202at2"/>
<dbReference type="Proteomes" id="UP000188273">
    <property type="component" value="Chromosome"/>
</dbReference>
<gene>
    <name evidence="1" type="ORF">L21SP3_00488</name>
</gene>
<organism evidence="1 2">
    <name type="scientific">Sedimentisphaera cyanobacteriorum</name>
    <dbReference type="NCBI Taxonomy" id="1940790"/>
    <lineage>
        <taxon>Bacteria</taxon>
        <taxon>Pseudomonadati</taxon>
        <taxon>Planctomycetota</taxon>
        <taxon>Phycisphaerae</taxon>
        <taxon>Sedimentisphaerales</taxon>
        <taxon>Sedimentisphaeraceae</taxon>
        <taxon>Sedimentisphaera</taxon>
    </lineage>
</organism>
<accession>A0A1Q2HME3</accession>
<reference evidence="2" key="1">
    <citation type="submission" date="2017-02" db="EMBL/GenBank/DDBJ databases">
        <title>Comparative genomics and description of representatives of a novel lineage of planctomycetes thriving in anoxic sediments.</title>
        <authorList>
            <person name="Spring S."/>
            <person name="Bunk B."/>
            <person name="Sproer C."/>
            <person name="Klenk H.-P."/>
        </authorList>
    </citation>
    <scope>NUCLEOTIDE SEQUENCE [LARGE SCALE GENOMIC DNA]</scope>
    <source>
        <strain evidence="2">L21-RPul-D3</strain>
    </source>
</reference>
<dbReference type="STRING" id="1940790.L21SP3_00488"/>
<dbReference type="SUPFAM" id="SSF75005">
    <property type="entry name" value="Arabinanase/levansucrase/invertase"/>
    <property type="match status" value="1"/>
</dbReference>
<dbReference type="EMBL" id="CP019633">
    <property type="protein sequence ID" value="AQQ08699.1"/>
    <property type="molecule type" value="Genomic_DNA"/>
</dbReference>
<dbReference type="RefSeq" id="WP_077539178.1">
    <property type="nucleotide sequence ID" value="NZ_CP019633.1"/>
</dbReference>
<dbReference type="InterPro" id="IPR023296">
    <property type="entry name" value="Glyco_hydro_beta-prop_sf"/>
</dbReference>
<proteinExistence type="predicted"/>
<dbReference type="KEGG" id="pbu:L21SP3_00488"/>
<name>A0A1Q2HME3_9BACT</name>
<dbReference type="AlphaFoldDB" id="A0A1Q2HME3"/>
<evidence type="ECO:0000313" key="2">
    <source>
        <dbReference type="Proteomes" id="UP000188273"/>
    </source>
</evidence>
<evidence type="ECO:0000313" key="1">
    <source>
        <dbReference type="EMBL" id="AQQ08699.1"/>
    </source>
</evidence>
<dbReference type="Gene3D" id="2.115.10.20">
    <property type="entry name" value="Glycosyl hydrolase domain, family 43"/>
    <property type="match status" value="1"/>
</dbReference>
<protein>
    <submittedName>
        <fullName evidence="1">Beta-xylosidase</fullName>
    </submittedName>
</protein>